<dbReference type="Gene3D" id="1.25.10.10">
    <property type="entry name" value="Leucine-rich Repeat Variant"/>
    <property type="match status" value="1"/>
</dbReference>
<dbReference type="SUPFAM" id="SSF48371">
    <property type="entry name" value="ARM repeat"/>
    <property type="match status" value="1"/>
</dbReference>
<dbReference type="InterPro" id="IPR011989">
    <property type="entry name" value="ARM-like"/>
</dbReference>
<evidence type="ECO:0000313" key="2">
    <source>
        <dbReference type="Proteomes" id="UP000017559"/>
    </source>
</evidence>
<keyword evidence="1" id="KW-0808">Transferase</keyword>
<keyword evidence="2" id="KW-1185">Reference proteome</keyword>
<proteinExistence type="predicted"/>
<dbReference type="OrthoDB" id="3153429at2759"/>
<accession>V2W1M3</accession>
<comment type="caution">
    <text evidence="1">The sequence shown here is derived from an EMBL/GenBank/DDBJ whole genome shotgun (WGS) entry which is preliminary data.</text>
</comment>
<dbReference type="HOGENOM" id="CLU_1450960_0_0_1"/>
<dbReference type="Proteomes" id="UP000017559">
    <property type="component" value="Unassembled WGS sequence"/>
</dbReference>
<dbReference type="GO" id="GO:0016301">
    <property type="term" value="F:kinase activity"/>
    <property type="evidence" value="ECO:0007669"/>
    <property type="project" value="UniProtKB-KW"/>
</dbReference>
<gene>
    <name evidence="1" type="ORF">Moror_15530</name>
</gene>
<sequence length="187" mass="21245">MSSDTAEKFWDDNINRRIFDLLHSQDIQAKFGGLIAIDHLLDVDGEEIIEFKRNLFRIYNYVKHLLPNPELNLMLAASKTLELTRYAGVLILKELARNSPTYFQAHIGIVFDNILAPIRDPKVHVREGAAELLAACLEIVTQRERQVRSPYLNKILSDAQAGLKLTPSEVIHGSLLTYRELLLHAGM</sequence>
<dbReference type="STRING" id="1381753.V2W1M3"/>
<dbReference type="KEGG" id="mrr:Moror_15530"/>
<name>V2W1M3_MONRO</name>
<feature type="non-terminal residue" evidence="1">
    <location>
        <position position="187"/>
    </location>
</feature>
<keyword evidence="1" id="KW-0418">Kinase</keyword>
<organism evidence="1 2">
    <name type="scientific">Moniliophthora roreri (strain MCA 2997)</name>
    <name type="common">Cocoa frosty pod rot fungus</name>
    <name type="synonym">Crinipellis roreri</name>
    <dbReference type="NCBI Taxonomy" id="1381753"/>
    <lineage>
        <taxon>Eukaryota</taxon>
        <taxon>Fungi</taxon>
        <taxon>Dikarya</taxon>
        <taxon>Basidiomycota</taxon>
        <taxon>Agaricomycotina</taxon>
        <taxon>Agaricomycetes</taxon>
        <taxon>Agaricomycetidae</taxon>
        <taxon>Agaricales</taxon>
        <taxon>Marasmiineae</taxon>
        <taxon>Marasmiaceae</taxon>
        <taxon>Moniliophthora</taxon>
    </lineage>
</organism>
<dbReference type="AlphaFoldDB" id="V2W1M3"/>
<evidence type="ECO:0000313" key="1">
    <source>
        <dbReference type="EMBL" id="ESK80688.1"/>
    </source>
</evidence>
<dbReference type="EMBL" id="AWSO01003124">
    <property type="protein sequence ID" value="ESK80688.1"/>
    <property type="molecule type" value="Genomic_DNA"/>
</dbReference>
<dbReference type="InterPro" id="IPR016024">
    <property type="entry name" value="ARM-type_fold"/>
</dbReference>
<protein>
    <submittedName>
        <fullName evidence="1">Phosphatidylinositol kinase tor2</fullName>
    </submittedName>
</protein>
<reference evidence="1 2" key="1">
    <citation type="journal article" date="2014" name="BMC Genomics">
        <title>Genome and secretome analysis of the hemibiotrophic fungal pathogen, Moniliophthora roreri, which causes frosty pod rot disease of cacao: mechanisms of the biotrophic and necrotrophic phases.</title>
        <authorList>
            <person name="Meinhardt L.W."/>
            <person name="Costa G.G.L."/>
            <person name="Thomazella D.P.T."/>
            <person name="Teixeira P.J.P.L."/>
            <person name="Carazzolle M.F."/>
            <person name="Schuster S.C."/>
            <person name="Carlson J.E."/>
            <person name="Guiltinan M.J."/>
            <person name="Mieczkowski P."/>
            <person name="Farmer A."/>
            <person name="Ramaraj T."/>
            <person name="Crozier J."/>
            <person name="Davis R.E."/>
            <person name="Shao J."/>
            <person name="Melnick R.L."/>
            <person name="Pereira G.A.G."/>
            <person name="Bailey B.A."/>
        </authorList>
    </citation>
    <scope>NUCLEOTIDE SEQUENCE [LARGE SCALE GENOMIC DNA]</scope>
    <source>
        <strain evidence="1 2">MCA 2997</strain>
    </source>
</reference>